<dbReference type="EMBL" id="JAPDRQ010000024">
    <property type="protein sequence ID" value="KAJ9661308.1"/>
    <property type="molecule type" value="Genomic_DNA"/>
</dbReference>
<protein>
    <submittedName>
        <fullName evidence="1">Uncharacterized protein</fullName>
    </submittedName>
</protein>
<gene>
    <name evidence="1" type="ORF">H2198_002051</name>
</gene>
<reference evidence="1" key="1">
    <citation type="submission" date="2022-10" db="EMBL/GenBank/DDBJ databases">
        <title>Culturing micro-colonial fungi from biological soil crusts in the Mojave desert and describing Neophaeococcomyces mojavensis, and introducing the new genera and species Taxawa tesnikishii.</title>
        <authorList>
            <person name="Kurbessoian T."/>
            <person name="Stajich J.E."/>
        </authorList>
    </citation>
    <scope>NUCLEOTIDE SEQUENCE</scope>
    <source>
        <strain evidence="1">JES_112</strain>
    </source>
</reference>
<evidence type="ECO:0000313" key="2">
    <source>
        <dbReference type="Proteomes" id="UP001172386"/>
    </source>
</evidence>
<name>A0ACC3AFF4_9EURO</name>
<comment type="caution">
    <text evidence="1">The sequence shown here is derived from an EMBL/GenBank/DDBJ whole genome shotgun (WGS) entry which is preliminary data.</text>
</comment>
<sequence length="399" mass="45693">MSTQSFQSQRITDWLSSCDQPREQQQCKPLTEGTSPSILNAHLKRALQDMDIETPRAKRRATGVATPSTSKQRARDNSVPSLRSSTTTSRSSSPTKRQREAEIEFSKPDFDFQNRDDSKDWKEKNGGKVPLMKELLETIYTNDIATRASSKVLSKCETLLKEIQKCRDRNATEEAWSDAVIHPVLRMARKLSCCKECVDIINVKALDVWPIELLPTNAQSRLVGRKRVDYSIGLEMAHRNQIKPILSAVEDHTLNQTDHKMLRDRALCCHLEIKTERSPDDARFQLSTWCAAGFQKQENLWLWRHRDLQQPPIPTLAPIPLWLWKEKTVQLWVAVMDSENARIHLLDEKLFLIDEDDVGSLLKVAAAMAAVMEWGQRCYLPWLKKFIGWDEDDGALDSG</sequence>
<dbReference type="Proteomes" id="UP001172386">
    <property type="component" value="Unassembled WGS sequence"/>
</dbReference>
<accession>A0ACC3AFF4</accession>
<proteinExistence type="predicted"/>
<organism evidence="1 2">
    <name type="scientific">Neophaeococcomyces mojaviensis</name>
    <dbReference type="NCBI Taxonomy" id="3383035"/>
    <lineage>
        <taxon>Eukaryota</taxon>
        <taxon>Fungi</taxon>
        <taxon>Dikarya</taxon>
        <taxon>Ascomycota</taxon>
        <taxon>Pezizomycotina</taxon>
        <taxon>Eurotiomycetes</taxon>
        <taxon>Chaetothyriomycetidae</taxon>
        <taxon>Chaetothyriales</taxon>
        <taxon>Chaetothyriales incertae sedis</taxon>
        <taxon>Neophaeococcomyces</taxon>
    </lineage>
</organism>
<evidence type="ECO:0000313" key="1">
    <source>
        <dbReference type="EMBL" id="KAJ9661308.1"/>
    </source>
</evidence>
<keyword evidence="2" id="KW-1185">Reference proteome</keyword>